<dbReference type="AlphaFoldDB" id="A0A075MQN6"/>
<feature type="transmembrane region" description="Helical" evidence="1">
    <location>
        <begin position="345"/>
        <end position="364"/>
    </location>
</feature>
<evidence type="ECO:0000256" key="1">
    <source>
        <dbReference type="SAM" id="Phobius"/>
    </source>
</evidence>
<dbReference type="OrthoDB" id="117970at2157"/>
<dbReference type="HOGENOM" id="CLU_040020_1_0_2"/>
<dbReference type="Proteomes" id="UP000028194">
    <property type="component" value="Chromosome"/>
</dbReference>
<keyword evidence="4" id="KW-1185">Reference proteome</keyword>
<name>A0A075MQN6_9ARCH</name>
<dbReference type="PANTHER" id="PTHR23518:SF2">
    <property type="entry name" value="MAJOR FACILITATOR SUPERFAMILY TRANSPORTER"/>
    <property type="match status" value="1"/>
</dbReference>
<dbReference type="KEGG" id="nev:NTE_01332"/>
<gene>
    <name evidence="3" type="ORF">NTE_01332</name>
</gene>
<organism evidence="3 4">
    <name type="scientific">Candidatus Nitrososphaera evergladensis SR1</name>
    <dbReference type="NCBI Taxonomy" id="1459636"/>
    <lineage>
        <taxon>Archaea</taxon>
        <taxon>Nitrososphaerota</taxon>
        <taxon>Nitrososphaeria</taxon>
        <taxon>Nitrososphaerales</taxon>
        <taxon>Nitrososphaeraceae</taxon>
        <taxon>Nitrososphaera</taxon>
    </lineage>
</organism>
<feature type="domain" description="Major facilitator superfamily (MFS) profile" evidence="2">
    <location>
        <begin position="14"/>
        <end position="396"/>
    </location>
</feature>
<evidence type="ECO:0000313" key="4">
    <source>
        <dbReference type="Proteomes" id="UP000028194"/>
    </source>
</evidence>
<feature type="transmembrane region" description="Helical" evidence="1">
    <location>
        <begin position="15"/>
        <end position="40"/>
    </location>
</feature>
<feature type="transmembrane region" description="Helical" evidence="1">
    <location>
        <begin position="283"/>
        <end position="301"/>
    </location>
</feature>
<dbReference type="PANTHER" id="PTHR23518">
    <property type="entry name" value="C-METHYLTRANSFERASE"/>
    <property type="match status" value="1"/>
</dbReference>
<sequence>MVEEGEKEKAGRKNVYALGFVSFFTDVSSEMVFALLPLFLTGPLGASRTLLGLIEGVGEMLGYTVRMGSGVLSDRAQRRKPLVTLGYSLSAASKPFFGAAAGWADAFAVRSLDRIGKGVRTAPRDALISESAPEAKVGRAFGIHRSMDQAGAIVGPALAFALFPYIGFQGVFYASILPGALAIAVLVLFVKERLAPLPSSSKAQSVSANVRAVLSQKRFVALLAIMAVFGVGAFNFSFVLVRASDLGVPESAVALVYLAINAAHTAVGYPAGALADRAGKEKMLVLAYGMFAASAFLMLASANVTQAYMLAIVYGAYVGIAETVQRAVVPRYVVSSEHRGTAYGLYNLVAGFSFLAANVVFGFLLDSSGIAAAATYSIITSALAAAAMMAFIIIKK</sequence>
<dbReference type="EMBL" id="CP007174">
    <property type="protein sequence ID" value="AIF83400.1"/>
    <property type="molecule type" value="Genomic_DNA"/>
</dbReference>
<dbReference type="RefSeq" id="WP_148700178.1">
    <property type="nucleotide sequence ID" value="NZ_CP007174.1"/>
</dbReference>
<dbReference type="InterPro" id="IPR011701">
    <property type="entry name" value="MFS"/>
</dbReference>
<dbReference type="InterPro" id="IPR036259">
    <property type="entry name" value="MFS_trans_sf"/>
</dbReference>
<feature type="transmembrane region" description="Helical" evidence="1">
    <location>
        <begin position="307"/>
        <end position="324"/>
    </location>
</feature>
<dbReference type="CDD" id="cd17370">
    <property type="entry name" value="MFS_MJ1317_like"/>
    <property type="match status" value="1"/>
</dbReference>
<reference evidence="3 4" key="1">
    <citation type="journal article" date="2014" name="PLoS ONE">
        <title>Genome Sequence of Candidatus Nitrososphaera evergladensis from Group I.1b Enriched from Everglades Soil Reveals Novel Genomic Features of the Ammonia-Oxidizing Archaea.</title>
        <authorList>
            <person name="Zhalnina K.V."/>
            <person name="Dias R."/>
            <person name="Leonard M.T."/>
            <person name="Dorr de Quadros P."/>
            <person name="Camargo F.A."/>
            <person name="Drew J.C."/>
            <person name="Farmerie W.G."/>
            <person name="Daroub S.H."/>
            <person name="Triplett E.W."/>
        </authorList>
    </citation>
    <scope>NUCLEOTIDE SEQUENCE [LARGE SCALE GENOMIC DNA]</scope>
    <source>
        <strain evidence="3 4">SR1</strain>
    </source>
</reference>
<dbReference type="PROSITE" id="PS50850">
    <property type="entry name" value="MFS"/>
    <property type="match status" value="1"/>
</dbReference>
<feature type="transmembrane region" description="Helical" evidence="1">
    <location>
        <begin position="370"/>
        <end position="394"/>
    </location>
</feature>
<dbReference type="InterPro" id="IPR020846">
    <property type="entry name" value="MFS_dom"/>
</dbReference>
<proteinExistence type="predicted"/>
<evidence type="ECO:0000313" key="3">
    <source>
        <dbReference type="EMBL" id="AIF83400.1"/>
    </source>
</evidence>
<dbReference type="Gene3D" id="1.20.1250.20">
    <property type="entry name" value="MFS general substrate transporter like domains"/>
    <property type="match status" value="1"/>
</dbReference>
<accession>A0A075MQN6</accession>
<protein>
    <submittedName>
        <fullName evidence="3">Na+/melibiose symporter-like transporter</fullName>
    </submittedName>
</protein>
<keyword evidence="1" id="KW-0472">Membrane</keyword>
<dbReference type="Pfam" id="PF07690">
    <property type="entry name" value="MFS_1"/>
    <property type="match status" value="1"/>
</dbReference>
<keyword evidence="1" id="KW-0812">Transmembrane</keyword>
<dbReference type="STRING" id="1459636.NTE_01332"/>
<evidence type="ECO:0000259" key="2">
    <source>
        <dbReference type="PROSITE" id="PS50850"/>
    </source>
</evidence>
<feature type="transmembrane region" description="Helical" evidence="1">
    <location>
        <begin position="219"/>
        <end position="240"/>
    </location>
</feature>
<dbReference type="SUPFAM" id="SSF103473">
    <property type="entry name" value="MFS general substrate transporter"/>
    <property type="match status" value="1"/>
</dbReference>
<keyword evidence="1" id="KW-1133">Transmembrane helix</keyword>
<dbReference type="eggNOG" id="arCOG00130">
    <property type="taxonomic scope" value="Archaea"/>
</dbReference>
<feature type="transmembrane region" description="Helical" evidence="1">
    <location>
        <begin position="252"/>
        <end position="271"/>
    </location>
</feature>
<dbReference type="GO" id="GO:0022857">
    <property type="term" value="F:transmembrane transporter activity"/>
    <property type="evidence" value="ECO:0007669"/>
    <property type="project" value="InterPro"/>
</dbReference>
<feature type="transmembrane region" description="Helical" evidence="1">
    <location>
        <begin position="172"/>
        <end position="190"/>
    </location>
</feature>
<dbReference type="GeneID" id="41597131"/>